<proteinExistence type="predicted"/>
<evidence type="ECO:0008006" key="3">
    <source>
        <dbReference type="Google" id="ProtNLM"/>
    </source>
</evidence>
<evidence type="ECO:0000313" key="1">
    <source>
        <dbReference type="EMBL" id="GFK94968.1"/>
    </source>
</evidence>
<protein>
    <recommendedName>
        <fullName evidence="3">IS481 family transposase</fullName>
    </recommendedName>
</protein>
<evidence type="ECO:0000313" key="2">
    <source>
        <dbReference type="Proteomes" id="UP000494245"/>
    </source>
</evidence>
<reference evidence="1 2" key="2">
    <citation type="submission" date="2020-05" db="EMBL/GenBank/DDBJ databases">
        <title>Draft genome sequence of Desulfovibrio sp. strainFSS-1.</title>
        <authorList>
            <person name="Shimoshige H."/>
            <person name="Kobayashi H."/>
            <person name="Maekawa T."/>
        </authorList>
    </citation>
    <scope>NUCLEOTIDE SEQUENCE [LARGE SCALE GENOMIC DNA]</scope>
    <source>
        <strain evidence="1 2">SIID29052-01</strain>
    </source>
</reference>
<organism evidence="1 2">
    <name type="scientific">Fundidesulfovibrio magnetotacticus</name>
    <dbReference type="NCBI Taxonomy" id="2730080"/>
    <lineage>
        <taxon>Bacteria</taxon>
        <taxon>Pseudomonadati</taxon>
        <taxon>Thermodesulfobacteriota</taxon>
        <taxon>Desulfovibrionia</taxon>
        <taxon>Desulfovibrionales</taxon>
        <taxon>Desulfovibrionaceae</taxon>
        <taxon>Fundidesulfovibrio</taxon>
    </lineage>
</organism>
<sequence>MTTDQKVARKKLSLLELATELGHVSKACKLVGYSRQLFYEIRRNFPT</sequence>
<accession>A0A6V8LXI4</accession>
<dbReference type="AlphaFoldDB" id="A0A6V8LXI4"/>
<gene>
    <name evidence="1" type="ORF">NNJEOMEG_02816</name>
</gene>
<name>A0A6V8LXI4_9BACT</name>
<dbReference type="EMBL" id="BLTE01000013">
    <property type="protein sequence ID" value="GFK94968.1"/>
    <property type="molecule type" value="Genomic_DNA"/>
</dbReference>
<dbReference type="Proteomes" id="UP000494245">
    <property type="component" value="Unassembled WGS sequence"/>
</dbReference>
<reference evidence="1 2" key="1">
    <citation type="submission" date="2020-04" db="EMBL/GenBank/DDBJ databases">
        <authorList>
            <consortium name="Desulfovibrio sp. FSS-1 genome sequencing consortium"/>
            <person name="Shimoshige H."/>
            <person name="Kobayashi H."/>
            <person name="Maekawa T."/>
        </authorList>
    </citation>
    <scope>NUCLEOTIDE SEQUENCE [LARGE SCALE GENOMIC DNA]</scope>
    <source>
        <strain evidence="1 2">SIID29052-01</strain>
    </source>
</reference>
<comment type="caution">
    <text evidence="1">The sequence shown here is derived from an EMBL/GenBank/DDBJ whole genome shotgun (WGS) entry which is preliminary data.</text>
</comment>
<keyword evidence="2" id="KW-1185">Reference proteome</keyword>